<organism evidence="1">
    <name type="scientific">viral metagenome</name>
    <dbReference type="NCBI Taxonomy" id="1070528"/>
    <lineage>
        <taxon>unclassified sequences</taxon>
        <taxon>metagenomes</taxon>
        <taxon>organismal metagenomes</taxon>
    </lineage>
</organism>
<dbReference type="AlphaFoldDB" id="A0A6C0LJ54"/>
<protein>
    <recommendedName>
        <fullName evidence="2">GIY-YIG domain-containing protein</fullName>
    </recommendedName>
</protein>
<accession>A0A6C0LJ54</accession>
<proteinExistence type="predicted"/>
<reference evidence="1" key="1">
    <citation type="journal article" date="2020" name="Nature">
        <title>Giant virus diversity and host interactions through global metagenomics.</title>
        <authorList>
            <person name="Schulz F."/>
            <person name="Roux S."/>
            <person name="Paez-Espino D."/>
            <person name="Jungbluth S."/>
            <person name="Walsh D.A."/>
            <person name="Denef V.J."/>
            <person name="McMahon K.D."/>
            <person name="Konstantinidis K.T."/>
            <person name="Eloe-Fadrosh E.A."/>
            <person name="Kyrpides N.C."/>
            <person name="Woyke T."/>
        </authorList>
    </citation>
    <scope>NUCLEOTIDE SEQUENCE</scope>
    <source>
        <strain evidence="1">GVMAG-M-3300027833-19</strain>
    </source>
</reference>
<name>A0A6C0LJ54_9ZZZZ</name>
<evidence type="ECO:0000313" key="1">
    <source>
        <dbReference type="EMBL" id="QHU30460.1"/>
    </source>
</evidence>
<sequence>MKKINLKEEERKIKHNKLLIYKMPKGYVYKLESNIKDDNRYYYGCTSQTIEKMMYNNKHHPVSGCIEWFKEIGFKNIRCTIIEEHNDISKRDLCDKKDIYIKKYISRPDCMSSCTSRKLTEEEKQQEKLRIKREKRKIEQKYVYLVIQMRKDYEFMETEMKRVYDGTEQAKRQIEIDEERELEEAYKLLKITIRR</sequence>
<dbReference type="EMBL" id="MN740509">
    <property type="protein sequence ID" value="QHU30460.1"/>
    <property type="molecule type" value="Genomic_DNA"/>
</dbReference>
<evidence type="ECO:0008006" key="2">
    <source>
        <dbReference type="Google" id="ProtNLM"/>
    </source>
</evidence>